<dbReference type="AlphaFoldDB" id="A0A6V8N6J9"/>
<evidence type="ECO:0000313" key="3">
    <source>
        <dbReference type="Proteomes" id="UP000587586"/>
    </source>
</evidence>
<keyword evidence="3" id="KW-1185">Reference proteome</keyword>
<protein>
    <submittedName>
        <fullName evidence="2">Uncharacterized protein</fullName>
    </submittedName>
</protein>
<sequence length="168" mass="17985">MKTLLALLLFVVCSLDGTASAQDVGNWSIDTKSTEYLYAATVNDSGGLLGEFCFLKDNSCAWLLGMATACNQGASYPVLANSDAGAIQLQVYCDGQLENGLFRYVFTEFAAIDDLVKKSSKIGFAVPLQSDQFRVVRFLTKGAVPALTIMRGAAERKSGSDATSDQEL</sequence>
<gene>
    <name evidence="2" type="ORF">GMLC_17750</name>
</gene>
<name>A0A6V8N6J9_9BACT</name>
<organism evidence="2 3">
    <name type="scientific">Geomonas limicola</name>
    <dbReference type="NCBI Taxonomy" id="2740186"/>
    <lineage>
        <taxon>Bacteria</taxon>
        <taxon>Pseudomonadati</taxon>
        <taxon>Thermodesulfobacteriota</taxon>
        <taxon>Desulfuromonadia</taxon>
        <taxon>Geobacterales</taxon>
        <taxon>Geobacteraceae</taxon>
        <taxon>Geomonas</taxon>
    </lineage>
</organism>
<comment type="caution">
    <text evidence="2">The sequence shown here is derived from an EMBL/GenBank/DDBJ whole genome shotgun (WGS) entry which is preliminary data.</text>
</comment>
<dbReference type="EMBL" id="BLXZ01000003">
    <property type="protein sequence ID" value="GFO68196.1"/>
    <property type="molecule type" value="Genomic_DNA"/>
</dbReference>
<evidence type="ECO:0000256" key="1">
    <source>
        <dbReference type="SAM" id="SignalP"/>
    </source>
</evidence>
<reference evidence="3" key="1">
    <citation type="submission" date="2020-06" db="EMBL/GenBank/DDBJ databases">
        <title>Draft genomic sequecing of Geomonas sp. Red745.</title>
        <authorList>
            <person name="Itoh H."/>
            <person name="Xu Z.X."/>
            <person name="Ushijima N."/>
            <person name="Masuda Y."/>
            <person name="Shiratori Y."/>
            <person name="Senoo K."/>
        </authorList>
    </citation>
    <scope>NUCLEOTIDE SEQUENCE [LARGE SCALE GENOMIC DNA]</scope>
    <source>
        <strain evidence="3">Red745</strain>
    </source>
</reference>
<dbReference type="Proteomes" id="UP000587586">
    <property type="component" value="Unassembled WGS sequence"/>
</dbReference>
<keyword evidence="1" id="KW-0732">Signal</keyword>
<feature type="chain" id="PRO_5028364491" evidence="1">
    <location>
        <begin position="22"/>
        <end position="168"/>
    </location>
</feature>
<evidence type="ECO:0000313" key="2">
    <source>
        <dbReference type="EMBL" id="GFO68196.1"/>
    </source>
</evidence>
<feature type="signal peptide" evidence="1">
    <location>
        <begin position="1"/>
        <end position="21"/>
    </location>
</feature>
<proteinExistence type="predicted"/>
<accession>A0A6V8N6J9</accession>